<keyword evidence="1 5" id="KW-0963">Cytoplasm</keyword>
<keyword evidence="10" id="KW-1185">Reference proteome</keyword>
<dbReference type="GO" id="GO:0005840">
    <property type="term" value="C:ribosome"/>
    <property type="evidence" value="ECO:0007669"/>
    <property type="project" value="InterPro"/>
</dbReference>
<gene>
    <name evidence="5" type="primary">rimM</name>
    <name evidence="9" type="ORF">AO382_1145</name>
    <name evidence="8" type="ORF">AO384_0907</name>
</gene>
<dbReference type="AlphaFoldDB" id="A0A198UZM6"/>
<dbReference type="GO" id="GO:0042274">
    <property type="term" value="P:ribosomal small subunit biogenesis"/>
    <property type="evidence" value="ECO:0007669"/>
    <property type="project" value="UniProtKB-UniRule"/>
</dbReference>
<evidence type="ECO:0000259" key="6">
    <source>
        <dbReference type="Pfam" id="PF01782"/>
    </source>
</evidence>
<dbReference type="PANTHER" id="PTHR33692:SF1">
    <property type="entry name" value="RIBOSOME MATURATION FACTOR RIMM"/>
    <property type="match status" value="1"/>
</dbReference>
<dbReference type="NCBIfam" id="TIGR02273">
    <property type="entry name" value="16S_RimM"/>
    <property type="match status" value="1"/>
</dbReference>
<keyword evidence="3 5" id="KW-0698">rRNA processing</keyword>
<evidence type="ECO:0000313" key="8">
    <source>
        <dbReference type="EMBL" id="OAU96549.1"/>
    </source>
</evidence>
<comment type="function">
    <text evidence="5">An accessory protein needed during the final step in the assembly of 30S ribosomal subunit, possibly for assembly of the head region. Essential for efficient processing of 16S rRNA. May be needed both before and after RbfA during the maturation of 16S rRNA. It has affinity for free ribosomal 30S subunits but not for 70S ribosomes.</text>
</comment>
<evidence type="ECO:0000256" key="3">
    <source>
        <dbReference type="ARBA" id="ARBA00022552"/>
    </source>
</evidence>
<comment type="similarity">
    <text evidence="5">Belongs to the RimM family.</text>
</comment>
<evidence type="ECO:0000313" key="9">
    <source>
        <dbReference type="EMBL" id="OAV00808.1"/>
    </source>
</evidence>
<evidence type="ECO:0000313" key="10">
    <source>
        <dbReference type="Proteomes" id="UP000078228"/>
    </source>
</evidence>
<evidence type="ECO:0000256" key="4">
    <source>
        <dbReference type="ARBA" id="ARBA00023186"/>
    </source>
</evidence>
<dbReference type="Gene3D" id="2.30.30.240">
    <property type="entry name" value="PRC-barrel domain"/>
    <property type="match status" value="1"/>
</dbReference>
<dbReference type="InterPro" id="IPR011033">
    <property type="entry name" value="PRC_barrel-like_sf"/>
</dbReference>
<keyword evidence="4 5" id="KW-0143">Chaperone</keyword>
<dbReference type="InterPro" id="IPR027275">
    <property type="entry name" value="PRC-brl_dom"/>
</dbReference>
<comment type="subcellular location">
    <subcellularLocation>
        <location evidence="5">Cytoplasm</location>
    </subcellularLocation>
</comment>
<sequence length="185" mass="20915">MTIKANSSKTVAPEASELVKIATLKKPYGIKGWLWVFSETDERDSIFEMQPWWMKTATGFKPITVKDWRVQGQGLVACFLEIADRNVAETMNGTTIWVSKDSFPKLADDEYYWSDLIGLTVINEQGENLGIIKEMFETGAHEIISLKPTPQSIDDEARLIPWHSDVVLSVDLPNKTMLVAWGSDY</sequence>
<dbReference type="InterPro" id="IPR002676">
    <property type="entry name" value="RimM_N"/>
</dbReference>
<dbReference type="Pfam" id="PF01782">
    <property type="entry name" value="RimM"/>
    <property type="match status" value="1"/>
</dbReference>
<protein>
    <recommendedName>
        <fullName evidence="5">Ribosome maturation factor RimM</fullName>
    </recommendedName>
</protein>
<dbReference type="EMBL" id="LXHC01000017">
    <property type="protein sequence ID" value="OAU96549.1"/>
    <property type="molecule type" value="Genomic_DNA"/>
</dbReference>
<dbReference type="PANTHER" id="PTHR33692">
    <property type="entry name" value="RIBOSOME MATURATION FACTOR RIMM"/>
    <property type="match status" value="1"/>
</dbReference>
<evidence type="ECO:0000256" key="5">
    <source>
        <dbReference type="HAMAP-Rule" id="MF_00014"/>
    </source>
</evidence>
<dbReference type="Proteomes" id="UP000078446">
    <property type="component" value="Unassembled WGS sequence"/>
</dbReference>
<evidence type="ECO:0000259" key="7">
    <source>
        <dbReference type="Pfam" id="PF05239"/>
    </source>
</evidence>
<dbReference type="InterPro" id="IPR011961">
    <property type="entry name" value="RimM"/>
</dbReference>
<evidence type="ECO:0000256" key="1">
    <source>
        <dbReference type="ARBA" id="ARBA00022490"/>
    </source>
</evidence>
<feature type="domain" description="RimM N-terminal" evidence="6">
    <location>
        <begin position="21"/>
        <end position="101"/>
    </location>
</feature>
<accession>A0A198UZM6</accession>
<dbReference type="PATRIC" id="fig|480.236.peg.575"/>
<comment type="domain">
    <text evidence="5">The PRC barrel domain binds ribosomal protein uS19.</text>
</comment>
<dbReference type="InterPro" id="IPR009000">
    <property type="entry name" value="Transl_B-barrel_sf"/>
</dbReference>
<dbReference type="HAMAP" id="MF_00014">
    <property type="entry name" value="Ribosome_mat_RimM"/>
    <property type="match status" value="1"/>
</dbReference>
<dbReference type="Pfam" id="PF05239">
    <property type="entry name" value="PRC"/>
    <property type="match status" value="1"/>
</dbReference>
<dbReference type="InterPro" id="IPR036976">
    <property type="entry name" value="RimM_N_sf"/>
</dbReference>
<dbReference type="SUPFAM" id="SSF50447">
    <property type="entry name" value="Translation proteins"/>
    <property type="match status" value="1"/>
</dbReference>
<reference evidence="10 11" key="1">
    <citation type="journal article" date="2016" name="Genome Biol. Evol.">
        <title>Comparative Genomic Analyses of the Moraxella catarrhalis Serosensitive and Seroresistant Lineages Demonstrate Their Independent Evolution.</title>
        <authorList>
            <person name="Earl J.P."/>
            <person name="de Vries S.P."/>
            <person name="Ahmed A."/>
            <person name="Powell E."/>
            <person name="Schultz M.P."/>
            <person name="Hermans P.W."/>
            <person name="Hill D.J."/>
            <person name="Zhou Z."/>
            <person name="Constantinidou C.I."/>
            <person name="Hu F.Z."/>
            <person name="Bootsma H.J."/>
            <person name="Ehrlich G.D."/>
        </authorList>
    </citation>
    <scope>NUCLEOTIDE SEQUENCE [LARGE SCALE GENOMIC DNA]</scope>
    <source>
        <strain evidence="8 10">Z7542</strain>
        <strain evidence="9 11">Z7574</strain>
    </source>
</reference>
<dbReference type="EMBL" id="LXHE01000010">
    <property type="protein sequence ID" value="OAV00808.1"/>
    <property type="molecule type" value="Genomic_DNA"/>
</dbReference>
<proteinExistence type="inferred from homology"/>
<keyword evidence="2 5" id="KW-0690">Ribosome biogenesis</keyword>
<dbReference type="GO" id="GO:0006364">
    <property type="term" value="P:rRNA processing"/>
    <property type="evidence" value="ECO:0007669"/>
    <property type="project" value="UniProtKB-UniRule"/>
</dbReference>
<comment type="subunit">
    <text evidence="5">Binds ribosomal protein uS19.</text>
</comment>
<name>A0A198UZM6_MORCA</name>
<dbReference type="GO" id="GO:0005737">
    <property type="term" value="C:cytoplasm"/>
    <property type="evidence" value="ECO:0007669"/>
    <property type="project" value="UniProtKB-SubCell"/>
</dbReference>
<evidence type="ECO:0000313" key="11">
    <source>
        <dbReference type="Proteomes" id="UP000078446"/>
    </source>
</evidence>
<dbReference type="SUPFAM" id="SSF50346">
    <property type="entry name" value="PRC-barrel domain"/>
    <property type="match status" value="1"/>
</dbReference>
<dbReference type="Gene3D" id="2.40.30.60">
    <property type="entry name" value="RimM"/>
    <property type="match status" value="1"/>
</dbReference>
<comment type="caution">
    <text evidence="8">The sequence shown here is derived from an EMBL/GenBank/DDBJ whole genome shotgun (WGS) entry which is preliminary data.</text>
</comment>
<dbReference type="GO" id="GO:0043022">
    <property type="term" value="F:ribosome binding"/>
    <property type="evidence" value="ECO:0007669"/>
    <property type="project" value="InterPro"/>
</dbReference>
<dbReference type="Proteomes" id="UP000078228">
    <property type="component" value="Unassembled WGS sequence"/>
</dbReference>
<feature type="domain" description="PRC-barrel" evidence="7">
    <location>
        <begin position="109"/>
        <end position="179"/>
    </location>
</feature>
<evidence type="ECO:0000256" key="2">
    <source>
        <dbReference type="ARBA" id="ARBA00022517"/>
    </source>
</evidence>
<organism evidence="8 10">
    <name type="scientific">Moraxella catarrhalis</name>
    <name type="common">Branhamella catarrhalis</name>
    <dbReference type="NCBI Taxonomy" id="480"/>
    <lineage>
        <taxon>Bacteria</taxon>
        <taxon>Pseudomonadati</taxon>
        <taxon>Pseudomonadota</taxon>
        <taxon>Gammaproteobacteria</taxon>
        <taxon>Moraxellales</taxon>
        <taxon>Moraxellaceae</taxon>
        <taxon>Moraxella</taxon>
    </lineage>
</organism>